<sequence length="618" mass="65653">MSTSSEALMNLSQADRLLGSAVSALSDPDVPAGHAAYAALLIEHLAQQLSRAQLRAAEAVRRTGAHKLDTDSLQAIADGGLEPTPQDVEAAAGRTTVARTHFKKALDLLAGWLNVPVSTARDRLAAADSLIAQVTDAGEPAGPALPVLAAAFDDPDTDPRLVISAARKIRAADKDLGTGPEAEQTRAELQELSLELIRSQPATARKHISALVAQAVGERRPPEALLSQIGVYPLGIRNGLERFLVKLLPSQGETMHAIFRAVDNPKTMAGNRDALAEQAAALTDDDSAPGWDDESTMPDWAKAGSAADDSADDDPTGDHSAGDHFTDGTGDETPDDDCPSGFDADICPEDDDNECGNRREADREPGTDAEAPSGTPPGAVGGTARTAANDAAVPGPFEDLRPELRHLLGLMAVLQANGPGALAADGHAVITPQIGVLLDYDKMLETGRDFAVSTSGIPIPAGQARAMVCNAGLYPVVLNGKSRILDLGRTQRLFSKSQARAIRAAYRGCAYPGCSMPAHRCELDHLDKWELGGRTDIETSDLYCEIHHIARHCGLFHAVKVKGSRPMVLLPRELDPEQRLQFNTYFFSPSEALRLAEWARQATVLWRAGRLDASIADP</sequence>
<keyword evidence="2" id="KW-0255">Endonuclease</keyword>
<evidence type="ECO:0000313" key="2">
    <source>
        <dbReference type="EMBL" id="RBM00705.1"/>
    </source>
</evidence>
<name>A0A365YDC7_9MICC</name>
<organism evidence="2 3">
    <name type="scientific">Glutamicibacter soli</name>
    <dbReference type="NCBI Taxonomy" id="453836"/>
    <lineage>
        <taxon>Bacteria</taxon>
        <taxon>Bacillati</taxon>
        <taxon>Actinomycetota</taxon>
        <taxon>Actinomycetes</taxon>
        <taxon>Micrococcales</taxon>
        <taxon>Micrococcaceae</taxon>
        <taxon>Glutamicibacter</taxon>
    </lineage>
</organism>
<dbReference type="RefSeq" id="WP_047119921.1">
    <property type="nucleotide sequence ID" value="NZ_CM125969.1"/>
</dbReference>
<evidence type="ECO:0000256" key="1">
    <source>
        <dbReference type="SAM" id="MobiDB-lite"/>
    </source>
</evidence>
<dbReference type="Proteomes" id="UP000252167">
    <property type="component" value="Unassembled WGS sequence"/>
</dbReference>
<reference evidence="2 3" key="1">
    <citation type="submission" date="2018-01" db="EMBL/GenBank/DDBJ databases">
        <title>Glutamicibacter soli strain NHPC-3 Whole genome sequence and assembly.</title>
        <authorList>
            <person name="Choudhury P."/>
            <person name="Gupta D."/>
            <person name="Sengupta K."/>
            <person name="Jawed A."/>
            <person name="Sultana N."/>
            <person name="Saha P."/>
        </authorList>
    </citation>
    <scope>NUCLEOTIDE SEQUENCE [LARGE SCALE GENOMIC DNA]</scope>
    <source>
        <strain evidence="2 3">NHPC-3</strain>
    </source>
</reference>
<feature type="compositionally biased region" description="Acidic residues" evidence="1">
    <location>
        <begin position="329"/>
        <end position="338"/>
    </location>
</feature>
<dbReference type="AlphaFoldDB" id="A0A365YDC7"/>
<proteinExistence type="predicted"/>
<comment type="caution">
    <text evidence="2">The sequence shown here is derived from an EMBL/GenBank/DDBJ whole genome shotgun (WGS) entry which is preliminary data.</text>
</comment>
<dbReference type="GO" id="GO:0004519">
    <property type="term" value="F:endonuclease activity"/>
    <property type="evidence" value="ECO:0007669"/>
    <property type="project" value="UniProtKB-KW"/>
</dbReference>
<keyword evidence="2" id="KW-0540">Nuclease</keyword>
<dbReference type="InterPro" id="IPR003615">
    <property type="entry name" value="HNH_nuc"/>
</dbReference>
<dbReference type="EMBL" id="POAF01000005">
    <property type="protein sequence ID" value="RBM00705.1"/>
    <property type="molecule type" value="Genomic_DNA"/>
</dbReference>
<feature type="compositionally biased region" description="Basic and acidic residues" evidence="1">
    <location>
        <begin position="316"/>
        <end position="326"/>
    </location>
</feature>
<protein>
    <submittedName>
        <fullName evidence="2">HNH endonuclease</fullName>
    </submittedName>
</protein>
<accession>A0A365YDC7</accession>
<evidence type="ECO:0000313" key="3">
    <source>
        <dbReference type="Proteomes" id="UP000252167"/>
    </source>
</evidence>
<keyword evidence="2" id="KW-0378">Hydrolase</keyword>
<feature type="region of interest" description="Disordered" evidence="1">
    <location>
        <begin position="281"/>
        <end position="394"/>
    </location>
</feature>
<gene>
    <name evidence="2" type="ORF">C1H84_12285</name>
</gene>
<dbReference type="CDD" id="cd00085">
    <property type="entry name" value="HNHc"/>
    <property type="match status" value="1"/>
</dbReference>
<keyword evidence="3" id="KW-1185">Reference proteome</keyword>
<feature type="compositionally biased region" description="Acidic residues" evidence="1">
    <location>
        <begin position="283"/>
        <end position="296"/>
    </location>
</feature>
<feature type="compositionally biased region" description="Basic and acidic residues" evidence="1">
    <location>
        <begin position="355"/>
        <end position="366"/>
    </location>
</feature>